<evidence type="ECO:0000256" key="2">
    <source>
        <dbReference type="ARBA" id="ARBA00007128"/>
    </source>
</evidence>
<dbReference type="Proteomes" id="UP000092460">
    <property type="component" value="Unassembled WGS sequence"/>
</dbReference>
<dbReference type="InterPro" id="IPR008734">
    <property type="entry name" value="PHK_A/B_su"/>
</dbReference>
<comment type="function">
    <text evidence="5">Phosphorylase b kinase catalyzes the phosphorylation of serine in certain substrates, including troponin I.</text>
</comment>
<dbReference type="STRING" id="67801.A0A1B0AU26"/>
<dbReference type="AlphaFoldDB" id="A0A1B0AU26"/>
<keyword evidence="5" id="KW-0119">Carbohydrate metabolism</keyword>
<dbReference type="EnsemblMetazoa" id="GPPI008600-RA">
    <property type="protein sequence ID" value="GPPI008600-PA"/>
    <property type="gene ID" value="GPPI008600"/>
</dbReference>
<dbReference type="GO" id="GO:0005977">
    <property type="term" value="P:glycogen metabolic process"/>
    <property type="evidence" value="ECO:0007669"/>
    <property type="project" value="UniProtKB-UniPathway"/>
</dbReference>
<dbReference type="PANTHER" id="PTHR10749">
    <property type="entry name" value="PHOSPHORYLASE B KINASE REGULATORY SUBUNIT"/>
    <property type="match status" value="1"/>
</dbReference>
<keyword evidence="4 5" id="KW-0112">Calmodulin-binding</keyword>
<dbReference type="UniPathway" id="UPA00163"/>
<dbReference type="SUPFAM" id="SSF48208">
    <property type="entry name" value="Six-hairpin glycosidases"/>
    <property type="match status" value="1"/>
</dbReference>
<keyword evidence="5" id="KW-1003">Cell membrane</keyword>
<reference evidence="7" key="2">
    <citation type="submission" date="2020-05" db="UniProtKB">
        <authorList>
            <consortium name="EnsemblMetazoa"/>
        </authorList>
    </citation>
    <scope>IDENTIFICATION</scope>
    <source>
        <strain evidence="7">IAEA</strain>
    </source>
</reference>
<evidence type="ECO:0000256" key="5">
    <source>
        <dbReference type="RuleBase" id="RU364123"/>
    </source>
</evidence>
<dbReference type="PANTHER" id="PTHR10749:SF8">
    <property type="entry name" value="PHOSPHORYLASE B KINASE REGULATORY SUBUNIT BETA"/>
    <property type="match status" value="1"/>
</dbReference>
<keyword evidence="5" id="KW-0472">Membrane</keyword>
<evidence type="ECO:0000313" key="7">
    <source>
        <dbReference type="EnsemblMetazoa" id="GPPI008600-PA"/>
    </source>
</evidence>
<keyword evidence="5" id="KW-0636">Prenylation</keyword>
<evidence type="ECO:0000313" key="8">
    <source>
        <dbReference type="Proteomes" id="UP000092460"/>
    </source>
</evidence>
<comment type="pathway">
    <text evidence="1 5">Glycan biosynthesis; glycogen metabolism.</text>
</comment>
<proteinExistence type="inferred from homology"/>
<dbReference type="GO" id="GO:0005516">
    <property type="term" value="F:calmodulin binding"/>
    <property type="evidence" value="ECO:0007669"/>
    <property type="project" value="UniProtKB-KW"/>
</dbReference>
<dbReference type="InterPro" id="IPR008928">
    <property type="entry name" value="6-hairpin_glycosidase_sf"/>
</dbReference>
<evidence type="ECO:0000259" key="6">
    <source>
        <dbReference type="Pfam" id="PF00723"/>
    </source>
</evidence>
<dbReference type="VEuPathDB" id="VectorBase:GPPI008600"/>
<keyword evidence="3 5" id="KW-0321">Glycogen metabolism</keyword>
<name>A0A1B0AU26_9MUSC</name>
<sequence>MLQNCNLSFEAVSKTMYIVEDILKITPRMRSILQYWIKQACRVELFKQSQSDQHALHSKFHLHTGEEIYSHDFYNHLQIDLVPLDIIFLVQMITSGLQIIYMQNEVAFIQTLVYYVERTYRMPD</sequence>
<dbReference type="InterPro" id="IPR011613">
    <property type="entry name" value="GH15-like"/>
</dbReference>
<comment type="similarity">
    <text evidence="2 5">Belongs to the phosphorylase b kinase regulatory chain family.</text>
</comment>
<evidence type="ECO:0000256" key="3">
    <source>
        <dbReference type="ARBA" id="ARBA00022600"/>
    </source>
</evidence>
<organism evidence="7 8">
    <name type="scientific">Glossina palpalis gambiensis</name>
    <dbReference type="NCBI Taxonomy" id="67801"/>
    <lineage>
        <taxon>Eukaryota</taxon>
        <taxon>Metazoa</taxon>
        <taxon>Ecdysozoa</taxon>
        <taxon>Arthropoda</taxon>
        <taxon>Hexapoda</taxon>
        <taxon>Insecta</taxon>
        <taxon>Pterygota</taxon>
        <taxon>Neoptera</taxon>
        <taxon>Endopterygota</taxon>
        <taxon>Diptera</taxon>
        <taxon>Brachycera</taxon>
        <taxon>Muscomorpha</taxon>
        <taxon>Hippoboscoidea</taxon>
        <taxon>Glossinidae</taxon>
        <taxon>Glossina</taxon>
    </lineage>
</organism>
<keyword evidence="8" id="KW-1185">Reference proteome</keyword>
<dbReference type="Pfam" id="PF00723">
    <property type="entry name" value="Glyco_hydro_15"/>
    <property type="match status" value="1"/>
</dbReference>
<evidence type="ECO:0000256" key="1">
    <source>
        <dbReference type="ARBA" id="ARBA00005131"/>
    </source>
</evidence>
<comment type="subcellular location">
    <subcellularLocation>
        <location evidence="5">Cell membrane</location>
        <topology evidence="5">Lipid-anchor</topology>
        <orientation evidence="5">Cytoplasmic side</orientation>
    </subcellularLocation>
</comment>
<dbReference type="EMBL" id="JXJN01003504">
    <property type="status" value="NOT_ANNOTATED_CDS"/>
    <property type="molecule type" value="Genomic_DNA"/>
</dbReference>
<keyword evidence="5" id="KW-0449">Lipoprotein</keyword>
<dbReference type="GO" id="GO:0005886">
    <property type="term" value="C:plasma membrane"/>
    <property type="evidence" value="ECO:0007669"/>
    <property type="project" value="UniProtKB-SubCell"/>
</dbReference>
<dbReference type="GO" id="GO:0005964">
    <property type="term" value="C:phosphorylase kinase complex"/>
    <property type="evidence" value="ECO:0007669"/>
    <property type="project" value="TreeGrafter"/>
</dbReference>
<reference evidence="8" key="1">
    <citation type="submission" date="2015-01" db="EMBL/GenBank/DDBJ databases">
        <authorList>
            <person name="Aksoy S."/>
            <person name="Warren W."/>
            <person name="Wilson R.K."/>
        </authorList>
    </citation>
    <scope>NUCLEOTIDE SEQUENCE [LARGE SCALE GENOMIC DNA]</scope>
    <source>
        <strain evidence="8">IAEA</strain>
    </source>
</reference>
<protein>
    <recommendedName>
        <fullName evidence="5">Phosphorylase b kinase regulatory subunit</fullName>
    </recommendedName>
</protein>
<accession>A0A1B0AU26</accession>
<evidence type="ECO:0000256" key="4">
    <source>
        <dbReference type="ARBA" id="ARBA00022860"/>
    </source>
</evidence>
<feature type="domain" description="GH15-like" evidence="6">
    <location>
        <begin position="25"/>
        <end position="124"/>
    </location>
</feature>